<dbReference type="Proteomes" id="UP001500367">
    <property type="component" value="Unassembled WGS sequence"/>
</dbReference>
<reference evidence="2" key="1">
    <citation type="journal article" date="2019" name="Int. J. Syst. Evol. Microbiol.">
        <title>The Global Catalogue of Microorganisms (GCM) 10K type strain sequencing project: providing services to taxonomists for standard genome sequencing and annotation.</title>
        <authorList>
            <consortium name="The Broad Institute Genomics Platform"/>
            <consortium name="The Broad Institute Genome Sequencing Center for Infectious Disease"/>
            <person name="Wu L."/>
            <person name="Ma J."/>
        </authorList>
    </citation>
    <scope>NUCLEOTIDE SEQUENCE [LARGE SCALE GENOMIC DNA]</scope>
    <source>
        <strain evidence="2">JCM 17069</strain>
    </source>
</reference>
<gene>
    <name evidence="1" type="ORF">GCM10022389_07230</name>
</gene>
<comment type="caution">
    <text evidence="1">The sequence shown here is derived from an EMBL/GenBank/DDBJ whole genome shotgun (WGS) entry which is preliminary data.</text>
</comment>
<dbReference type="SUPFAM" id="SSF101898">
    <property type="entry name" value="NHL repeat"/>
    <property type="match status" value="1"/>
</dbReference>
<dbReference type="EMBL" id="BAABCT010000002">
    <property type="protein sequence ID" value="GAA4065036.1"/>
    <property type="molecule type" value="Genomic_DNA"/>
</dbReference>
<name>A0ABP7VEA5_9FLAO</name>
<evidence type="ECO:0000313" key="2">
    <source>
        <dbReference type="Proteomes" id="UP001500367"/>
    </source>
</evidence>
<keyword evidence="2" id="KW-1185">Reference proteome</keyword>
<dbReference type="PROSITE" id="PS51257">
    <property type="entry name" value="PROKAR_LIPOPROTEIN"/>
    <property type="match status" value="1"/>
</dbReference>
<protein>
    <recommendedName>
        <fullName evidence="3">T9SS C-terminal target domain-containing protein</fullName>
    </recommendedName>
</protein>
<sequence length="291" mass="32929">MKIVNYLLLLAFVSCTTATKKEALLFSFPKKIKEVSGIKTVPNSDLIWAIQDSGNPNKIYGIDQNGEALQTITITNAVNNDWEDITSDSKGNLYVGDFGNNDNDRKDLSIFKINNENLGKSEVASDYSITFNYPEQTDFPPNKKELFYDCEGFFEMDNHFYLVTKNRSKNFDGTTFLYKIPNIPGNHQAVLLGKFKTCSDYDSCVITSAAISQDHKKVAILGHDTVWVFENFNGDNFFEGKVTSYQLDNFSQKEAICFKDNNTLFIADEIDKKTGGGDLYQYIISDLKTRK</sequence>
<accession>A0ABP7VEA5</accession>
<evidence type="ECO:0000313" key="1">
    <source>
        <dbReference type="EMBL" id="GAA4065036.1"/>
    </source>
</evidence>
<evidence type="ECO:0008006" key="3">
    <source>
        <dbReference type="Google" id="ProtNLM"/>
    </source>
</evidence>
<organism evidence="1 2">
    <name type="scientific">Flavobacterium cheonanense</name>
    <dbReference type="NCBI Taxonomy" id="706183"/>
    <lineage>
        <taxon>Bacteria</taxon>
        <taxon>Pseudomonadati</taxon>
        <taxon>Bacteroidota</taxon>
        <taxon>Flavobacteriia</taxon>
        <taxon>Flavobacteriales</taxon>
        <taxon>Flavobacteriaceae</taxon>
        <taxon>Flavobacterium</taxon>
    </lineage>
</organism>
<dbReference type="RefSeq" id="WP_344815433.1">
    <property type="nucleotide sequence ID" value="NZ_BAABCT010000002.1"/>
</dbReference>
<proteinExistence type="predicted"/>